<feature type="domain" description="DUF1330" evidence="1">
    <location>
        <begin position="3"/>
        <end position="94"/>
    </location>
</feature>
<sequence length="98" mass="11050">MAVYYINSYDIIDMEEYANYAAPVYKLLQKYGAEVVASDLNAIAVEGVAKSMNAIIRFPSEEAALACYTDPEYQPVKAIRHRSTTNCTMVLVKEFVRQ</sequence>
<dbReference type="Gene3D" id="3.30.70.100">
    <property type="match status" value="1"/>
</dbReference>
<dbReference type="RefSeq" id="WP_089832547.1">
    <property type="nucleotide sequence ID" value="NZ_FNBN01000003.1"/>
</dbReference>
<dbReference type="InterPro" id="IPR011008">
    <property type="entry name" value="Dimeric_a/b-barrel"/>
</dbReference>
<dbReference type="Pfam" id="PF07045">
    <property type="entry name" value="DUF1330"/>
    <property type="match status" value="1"/>
</dbReference>
<proteinExistence type="predicted"/>
<dbReference type="SUPFAM" id="SSF54909">
    <property type="entry name" value="Dimeric alpha+beta barrel"/>
    <property type="match status" value="1"/>
</dbReference>
<evidence type="ECO:0000313" key="2">
    <source>
        <dbReference type="EMBL" id="SDG01984.1"/>
    </source>
</evidence>
<dbReference type="STRING" id="104663.SAMN04488121_103193"/>
<dbReference type="InterPro" id="IPR010753">
    <property type="entry name" value="DUF1330"/>
</dbReference>
<evidence type="ECO:0000259" key="1">
    <source>
        <dbReference type="Pfam" id="PF07045"/>
    </source>
</evidence>
<dbReference type="PANTHER" id="PTHR41521">
    <property type="match status" value="1"/>
</dbReference>
<dbReference type="OrthoDB" id="9806380at2"/>
<accession>A0A1G7QU43</accession>
<reference evidence="2 3" key="1">
    <citation type="submission" date="2016-10" db="EMBL/GenBank/DDBJ databases">
        <authorList>
            <person name="de Groot N.N."/>
        </authorList>
    </citation>
    <scope>NUCLEOTIDE SEQUENCE [LARGE SCALE GENOMIC DNA]</scope>
    <source>
        <strain evidence="2 3">DSM 527</strain>
    </source>
</reference>
<dbReference type="PANTHER" id="PTHR41521:SF4">
    <property type="entry name" value="BLR0684 PROTEIN"/>
    <property type="match status" value="1"/>
</dbReference>
<dbReference type="AlphaFoldDB" id="A0A1G7QU43"/>
<dbReference type="EMBL" id="FNBN01000003">
    <property type="protein sequence ID" value="SDG01984.1"/>
    <property type="molecule type" value="Genomic_DNA"/>
</dbReference>
<dbReference type="Proteomes" id="UP000199045">
    <property type="component" value="Unassembled WGS sequence"/>
</dbReference>
<name>A0A1G7QU43_CHIFI</name>
<gene>
    <name evidence="2" type="ORF">SAMN04488121_103193</name>
</gene>
<evidence type="ECO:0000313" key="3">
    <source>
        <dbReference type="Proteomes" id="UP000199045"/>
    </source>
</evidence>
<organism evidence="2 3">
    <name type="scientific">Chitinophaga filiformis</name>
    <name type="common">Myxococcus filiformis</name>
    <name type="synonym">Flexibacter filiformis</name>
    <dbReference type="NCBI Taxonomy" id="104663"/>
    <lineage>
        <taxon>Bacteria</taxon>
        <taxon>Pseudomonadati</taxon>
        <taxon>Bacteroidota</taxon>
        <taxon>Chitinophagia</taxon>
        <taxon>Chitinophagales</taxon>
        <taxon>Chitinophagaceae</taxon>
        <taxon>Chitinophaga</taxon>
    </lineage>
</organism>
<protein>
    <submittedName>
        <fullName evidence="2">Uncharacterized conserved protein, DUF1330 family</fullName>
    </submittedName>
</protein>